<evidence type="ECO:0000256" key="5">
    <source>
        <dbReference type="ARBA" id="ARBA00023136"/>
    </source>
</evidence>
<dbReference type="EMBL" id="JACIDE010000007">
    <property type="protein sequence ID" value="MBB4073537.1"/>
    <property type="molecule type" value="Genomic_DNA"/>
</dbReference>
<feature type="transmembrane region" description="Helical" evidence="6">
    <location>
        <begin position="235"/>
        <end position="251"/>
    </location>
</feature>
<dbReference type="Proteomes" id="UP000559598">
    <property type="component" value="Unassembled WGS sequence"/>
</dbReference>
<evidence type="ECO:0000256" key="4">
    <source>
        <dbReference type="ARBA" id="ARBA00022989"/>
    </source>
</evidence>
<gene>
    <name evidence="7" type="ORF">GGR02_001299</name>
</gene>
<dbReference type="InterPro" id="IPR002794">
    <property type="entry name" value="DUF92_TMEM19"/>
</dbReference>
<sequence length="254" mass="27687">MNEYIAIVFVAIGGFFVRSLSLSGAIATMLVGTAVAASFSWQGLCLLGVFFATSSVWSHFRHQQKQLLAEKIEKGAQRDYVQVLANGSIPAAISLLALVFPHWSWHGLFAVSIAAANADTWASEIGSVSRQSPRMITTWKKVEPGTSGAVTSLGTLASFFGAFVIALVGNVLWHDISIVAVSTFGFFGSVVDTYLGAVWQASYRCTVCGIETEKRKHCGKQTIRIKGQDWLNNDVVNWLAIFCSTIVYFFVMKL</sequence>
<comment type="similarity">
    <text evidence="2">Belongs to the TMEM19 family.</text>
</comment>
<feature type="transmembrane region" description="Helical" evidence="6">
    <location>
        <begin position="41"/>
        <end position="60"/>
    </location>
</feature>
<dbReference type="PANTHER" id="PTHR13353">
    <property type="entry name" value="TRANSMEMBRANE PROTEIN 19"/>
    <property type="match status" value="1"/>
</dbReference>
<keyword evidence="5 6" id="KW-0472">Membrane</keyword>
<keyword evidence="8" id="KW-1185">Reference proteome</keyword>
<protein>
    <submittedName>
        <fullName evidence="7">Uncharacterized protein (TIGR00297 family)</fullName>
    </submittedName>
</protein>
<keyword evidence="4 6" id="KW-1133">Transmembrane helix</keyword>
<proteinExistence type="inferred from homology"/>
<evidence type="ECO:0000256" key="1">
    <source>
        <dbReference type="ARBA" id="ARBA00004141"/>
    </source>
</evidence>
<dbReference type="RefSeq" id="WP_183183890.1">
    <property type="nucleotide sequence ID" value="NZ_BMNP01000005.1"/>
</dbReference>
<evidence type="ECO:0000313" key="8">
    <source>
        <dbReference type="Proteomes" id="UP000559598"/>
    </source>
</evidence>
<feature type="transmembrane region" description="Helical" evidence="6">
    <location>
        <begin position="80"/>
        <end position="100"/>
    </location>
</feature>
<accession>A0A840DTC1</accession>
<evidence type="ECO:0000313" key="7">
    <source>
        <dbReference type="EMBL" id="MBB4073537.1"/>
    </source>
</evidence>
<evidence type="ECO:0000256" key="2">
    <source>
        <dbReference type="ARBA" id="ARBA00009012"/>
    </source>
</evidence>
<feature type="transmembrane region" description="Helical" evidence="6">
    <location>
        <begin position="7"/>
        <end position="35"/>
    </location>
</feature>
<comment type="caution">
    <text evidence="7">The sequence shown here is derived from an EMBL/GenBank/DDBJ whole genome shotgun (WGS) entry which is preliminary data.</text>
</comment>
<name>A0A840DTC1_9BACL</name>
<feature type="transmembrane region" description="Helical" evidence="6">
    <location>
        <begin position="176"/>
        <end position="197"/>
    </location>
</feature>
<dbReference type="AlphaFoldDB" id="A0A840DTC1"/>
<dbReference type="GO" id="GO:0016020">
    <property type="term" value="C:membrane"/>
    <property type="evidence" value="ECO:0007669"/>
    <property type="project" value="UniProtKB-SubCell"/>
</dbReference>
<evidence type="ECO:0000256" key="3">
    <source>
        <dbReference type="ARBA" id="ARBA00022692"/>
    </source>
</evidence>
<dbReference type="PANTHER" id="PTHR13353:SF5">
    <property type="entry name" value="TRANSMEMBRANE PROTEIN 19"/>
    <property type="match status" value="1"/>
</dbReference>
<keyword evidence="3 6" id="KW-0812">Transmembrane</keyword>
<organism evidence="7 8">
    <name type="scientific">Anoxybacteroides voinovskiense</name>
    <dbReference type="NCBI Taxonomy" id="230470"/>
    <lineage>
        <taxon>Bacteria</taxon>
        <taxon>Bacillati</taxon>
        <taxon>Bacillota</taxon>
        <taxon>Bacilli</taxon>
        <taxon>Bacillales</taxon>
        <taxon>Anoxybacillaceae</taxon>
        <taxon>Anoxybacteroides</taxon>
    </lineage>
</organism>
<comment type="subcellular location">
    <subcellularLocation>
        <location evidence="1">Membrane</location>
        <topology evidence="1">Multi-pass membrane protein</topology>
    </subcellularLocation>
</comment>
<dbReference type="Pfam" id="PF01940">
    <property type="entry name" value="DUF92"/>
    <property type="match status" value="1"/>
</dbReference>
<feature type="transmembrane region" description="Helical" evidence="6">
    <location>
        <begin position="149"/>
        <end position="169"/>
    </location>
</feature>
<evidence type="ECO:0000256" key="6">
    <source>
        <dbReference type="SAM" id="Phobius"/>
    </source>
</evidence>
<reference evidence="7 8" key="1">
    <citation type="submission" date="2020-08" db="EMBL/GenBank/DDBJ databases">
        <title>Genomic Encyclopedia of Type Strains, Phase IV (KMG-IV): sequencing the most valuable type-strain genomes for metagenomic binning, comparative biology and taxonomic classification.</title>
        <authorList>
            <person name="Goeker M."/>
        </authorList>
    </citation>
    <scope>NUCLEOTIDE SEQUENCE [LARGE SCALE GENOMIC DNA]</scope>
    <source>
        <strain evidence="7 8">DSM 17075</strain>
    </source>
</reference>